<protein>
    <recommendedName>
        <fullName evidence="3">Retrotransposon gag domain-containing protein</fullName>
    </recommendedName>
</protein>
<evidence type="ECO:0000313" key="1">
    <source>
        <dbReference type="EMBL" id="MBA0869427.1"/>
    </source>
</evidence>
<dbReference type="SUPFAM" id="SSF56672">
    <property type="entry name" value="DNA/RNA polymerases"/>
    <property type="match status" value="1"/>
</dbReference>
<name>A0A7J9MEZ5_GOSSC</name>
<sequence>MNFLMKLGNKSVAEYEQEFVQLSKYANKIVPTDEEMCIHFEDGLNNEIKLLVGAIKVREFIVLFNRAQKMEEHHLGFQVEINRNRTTEVIDAFDRQCRCLRSPVQESVETEQKIQWLDLKLELLPELTGYMRTGRPQPLMLLMLNNVLIKNKYPLSRIIDLFDQMKSATVFSKIDLGFGFYQLQFKARHGVNSYKRFGESGSVLMENIEDALPQIRAKLENFGCKDIYNEDETGLFYCLQADHSLATKNSIDVKQILNYPSENESLMESPTDEEIIQGVMDVLADDEQDLDDSTILPYVSSK</sequence>
<dbReference type="PANTHER" id="PTHR15503:SF45">
    <property type="entry name" value="RNA-DIRECTED DNA POLYMERASE HOMOLOG"/>
    <property type="match status" value="1"/>
</dbReference>
<proteinExistence type="predicted"/>
<dbReference type="InterPro" id="IPR032567">
    <property type="entry name" value="RTL1-rel"/>
</dbReference>
<comment type="caution">
    <text evidence="1">The sequence shown here is derived from an EMBL/GenBank/DDBJ whole genome shotgun (WGS) entry which is preliminary data.</text>
</comment>
<dbReference type="InterPro" id="IPR043502">
    <property type="entry name" value="DNA/RNA_pol_sf"/>
</dbReference>
<evidence type="ECO:0000313" key="2">
    <source>
        <dbReference type="Proteomes" id="UP000593576"/>
    </source>
</evidence>
<keyword evidence="2" id="KW-1185">Reference proteome</keyword>
<reference evidence="1 2" key="1">
    <citation type="journal article" date="2019" name="Genome Biol. Evol.">
        <title>Insights into the evolution of the New World diploid cottons (Gossypium, subgenus Houzingenia) based on genome sequencing.</title>
        <authorList>
            <person name="Grover C.E."/>
            <person name="Arick M.A. 2nd"/>
            <person name="Thrash A."/>
            <person name="Conover J.L."/>
            <person name="Sanders W.S."/>
            <person name="Peterson D.G."/>
            <person name="Frelichowski J.E."/>
            <person name="Scheffler J.A."/>
            <person name="Scheffler B.E."/>
            <person name="Wendel J.F."/>
        </authorList>
    </citation>
    <scope>NUCLEOTIDE SEQUENCE [LARGE SCALE GENOMIC DNA]</scope>
    <source>
        <strain evidence="1">1</strain>
        <tissue evidence="1">Leaf</tissue>
    </source>
</reference>
<dbReference type="InterPro" id="IPR043128">
    <property type="entry name" value="Rev_trsase/Diguanyl_cyclase"/>
</dbReference>
<organism evidence="1 2">
    <name type="scientific">Gossypium schwendimanii</name>
    <name type="common">Cotton</name>
    <dbReference type="NCBI Taxonomy" id="34291"/>
    <lineage>
        <taxon>Eukaryota</taxon>
        <taxon>Viridiplantae</taxon>
        <taxon>Streptophyta</taxon>
        <taxon>Embryophyta</taxon>
        <taxon>Tracheophyta</taxon>
        <taxon>Spermatophyta</taxon>
        <taxon>Magnoliopsida</taxon>
        <taxon>eudicotyledons</taxon>
        <taxon>Gunneridae</taxon>
        <taxon>Pentapetalae</taxon>
        <taxon>rosids</taxon>
        <taxon>malvids</taxon>
        <taxon>Malvales</taxon>
        <taxon>Malvaceae</taxon>
        <taxon>Malvoideae</taxon>
        <taxon>Gossypium</taxon>
    </lineage>
</organism>
<dbReference type="AlphaFoldDB" id="A0A7J9MEZ5"/>
<dbReference type="PANTHER" id="PTHR15503">
    <property type="entry name" value="LDOC1 RELATED"/>
    <property type="match status" value="1"/>
</dbReference>
<dbReference type="EMBL" id="JABFAF010000010">
    <property type="protein sequence ID" value="MBA0869427.1"/>
    <property type="molecule type" value="Genomic_DNA"/>
</dbReference>
<dbReference type="OrthoDB" id="999201at2759"/>
<accession>A0A7J9MEZ5</accession>
<dbReference type="Proteomes" id="UP000593576">
    <property type="component" value="Unassembled WGS sequence"/>
</dbReference>
<gene>
    <name evidence="1" type="ORF">Goshw_027989</name>
</gene>
<evidence type="ECO:0008006" key="3">
    <source>
        <dbReference type="Google" id="ProtNLM"/>
    </source>
</evidence>
<dbReference type="Gene3D" id="3.30.70.270">
    <property type="match status" value="1"/>
</dbReference>